<organism evidence="3 4">
    <name type="scientific">Tanacetum coccineum</name>
    <dbReference type="NCBI Taxonomy" id="301880"/>
    <lineage>
        <taxon>Eukaryota</taxon>
        <taxon>Viridiplantae</taxon>
        <taxon>Streptophyta</taxon>
        <taxon>Embryophyta</taxon>
        <taxon>Tracheophyta</taxon>
        <taxon>Spermatophyta</taxon>
        <taxon>Magnoliopsida</taxon>
        <taxon>eudicotyledons</taxon>
        <taxon>Gunneridae</taxon>
        <taxon>Pentapetalae</taxon>
        <taxon>asterids</taxon>
        <taxon>campanulids</taxon>
        <taxon>Asterales</taxon>
        <taxon>Asteraceae</taxon>
        <taxon>Asteroideae</taxon>
        <taxon>Anthemideae</taxon>
        <taxon>Anthemidinae</taxon>
        <taxon>Tanacetum</taxon>
    </lineage>
</organism>
<dbReference type="Proteomes" id="UP001151760">
    <property type="component" value="Unassembled WGS sequence"/>
</dbReference>
<dbReference type="EMBL" id="BQNB010014615">
    <property type="protein sequence ID" value="GJT30326.1"/>
    <property type="molecule type" value="Genomic_DNA"/>
</dbReference>
<proteinExistence type="predicted"/>
<reference evidence="3" key="1">
    <citation type="journal article" date="2022" name="Int. J. Mol. Sci.">
        <title>Draft Genome of Tanacetum Coccineum: Genomic Comparison of Closely Related Tanacetum-Family Plants.</title>
        <authorList>
            <person name="Yamashiro T."/>
            <person name="Shiraishi A."/>
            <person name="Nakayama K."/>
            <person name="Satake H."/>
        </authorList>
    </citation>
    <scope>NUCLEOTIDE SEQUENCE</scope>
</reference>
<evidence type="ECO:0000256" key="2">
    <source>
        <dbReference type="SAM" id="MobiDB-lite"/>
    </source>
</evidence>
<accession>A0ABQ5CTC2</accession>
<sequence length="639" mass="75046">MTSLNLLKILKSNFTHRNSMELSSSNSEERELQRMQREERELHKKCLTWFKKLKIHLGNLHKFFEVRNTRPLEIAYRILFHEEHQTFREKMYHHLNQLQWQLKRDKFQGHDSKTFLDVLKTQFKEFFNSKDVNALDFHNKSWKKTSKILRFMNPKLTDLRMKEREVHAIQETEKRLKEREIQQQESLVTEDAVMEACLVTEDTTLEANLSIDRAALDASLVTEEMDDNSVVKESTDDSVTSSKQLDESSSSWNNADADIGPSYDSDTVSEVHHDMFENVFAHGIQNHEQPESITDTYMVNENNNNIIFDIPNMDLDRGKEEHDDVDYEQQRAFFASLIKNLKCDVKKCNKTDQTLRMLLPKEDNVQSRKQGLGFENKNDVENPCLLNKAKELAPCLYNIEEMGKDELSDHKIILEEELKCEAEKFKSESHSHVYENAIFEQNSSLENENHCLKNTKTDLSKQAADVKEEMTKRCAQYKKENVKLEAYFISLEHNSQNKSSTSKQNGHVLNNRSGEVKIKFDTKDLEIVNIEVEYSVTSLLKENKHLKKIYQNLFDSIKRSQVQIKNDSDPSNVESESMEKRIIFEMTLDQQTKDFEDAKVDFSKKMDKFETYFEKLKKTRVVLKQQLDRKIQDSKAEKD</sequence>
<feature type="compositionally biased region" description="Polar residues" evidence="2">
    <location>
        <begin position="237"/>
        <end position="254"/>
    </location>
</feature>
<feature type="coiled-coil region" evidence="1">
    <location>
        <begin position="442"/>
        <end position="487"/>
    </location>
</feature>
<reference evidence="3" key="2">
    <citation type="submission" date="2022-01" db="EMBL/GenBank/DDBJ databases">
        <authorList>
            <person name="Yamashiro T."/>
            <person name="Shiraishi A."/>
            <person name="Satake H."/>
            <person name="Nakayama K."/>
        </authorList>
    </citation>
    <scope>NUCLEOTIDE SEQUENCE</scope>
</reference>
<comment type="caution">
    <text evidence="3">The sequence shown here is derived from an EMBL/GenBank/DDBJ whole genome shotgun (WGS) entry which is preliminary data.</text>
</comment>
<feature type="region of interest" description="Disordered" evidence="2">
    <location>
        <begin position="224"/>
        <end position="261"/>
    </location>
</feature>
<name>A0ABQ5CTC2_9ASTR</name>
<protein>
    <submittedName>
        <fullName evidence="3">Uncharacterized protein</fullName>
    </submittedName>
</protein>
<evidence type="ECO:0000313" key="3">
    <source>
        <dbReference type="EMBL" id="GJT30326.1"/>
    </source>
</evidence>
<gene>
    <name evidence="3" type="ORF">Tco_0910601</name>
</gene>
<keyword evidence="4" id="KW-1185">Reference proteome</keyword>
<keyword evidence="1" id="KW-0175">Coiled coil</keyword>
<evidence type="ECO:0000313" key="4">
    <source>
        <dbReference type="Proteomes" id="UP001151760"/>
    </source>
</evidence>
<evidence type="ECO:0000256" key="1">
    <source>
        <dbReference type="SAM" id="Coils"/>
    </source>
</evidence>